<evidence type="ECO:0000313" key="9">
    <source>
        <dbReference type="Proteomes" id="UP000001732"/>
    </source>
</evidence>
<dbReference type="HOGENOM" id="CLU_028808_3_1_9"/>
<feature type="transmembrane region" description="Helical" evidence="7">
    <location>
        <begin position="241"/>
        <end position="258"/>
    </location>
</feature>
<evidence type="ECO:0000256" key="2">
    <source>
        <dbReference type="ARBA" id="ARBA00008034"/>
    </source>
</evidence>
<accession>B5Y7G7</accession>
<dbReference type="Gene3D" id="1.10.3470.10">
    <property type="entry name" value="ABC transporter involved in vitamin B12 uptake, BtuC"/>
    <property type="match status" value="1"/>
</dbReference>
<dbReference type="SUPFAM" id="SSF81345">
    <property type="entry name" value="ABC transporter involved in vitamin B12 uptake, BtuC"/>
    <property type="match status" value="1"/>
</dbReference>
<dbReference type="InterPro" id="IPR001626">
    <property type="entry name" value="ABC_TroCD"/>
</dbReference>
<feature type="transmembrane region" description="Helical" evidence="7">
    <location>
        <begin position="216"/>
        <end position="235"/>
    </location>
</feature>
<keyword evidence="9" id="KW-1185">Reference proteome</keyword>
<dbReference type="RefSeq" id="WP_012543738.1">
    <property type="nucleotide sequence ID" value="NC_011295.1"/>
</dbReference>
<reference evidence="8 9" key="2">
    <citation type="journal article" date="2014" name="Genome Announc.">
        <title>Complete Genome Sequence of Coprothermobacter proteolyticus DSM 5265.</title>
        <authorList>
            <person name="Alexiev A."/>
            <person name="Coil D.A."/>
            <person name="Badger J.H."/>
            <person name="Enticknap J."/>
            <person name="Ward N."/>
            <person name="Robb F.T."/>
            <person name="Eisen J.A."/>
        </authorList>
    </citation>
    <scope>NUCLEOTIDE SEQUENCE [LARGE SCALE GENOMIC DNA]</scope>
    <source>
        <strain evidence="9">ATCC 35245 / DSM 5265 / OCM 4 / BT</strain>
    </source>
</reference>
<keyword evidence="5 7" id="KW-0472">Membrane</keyword>
<gene>
    <name evidence="8" type="ordered locus">COPRO5265_0347</name>
</gene>
<feature type="transmembrane region" description="Helical" evidence="7">
    <location>
        <begin position="83"/>
        <end position="104"/>
    </location>
</feature>
<organism evidence="8 9">
    <name type="scientific">Coprothermobacter proteolyticus (strain ATCC 35245 / DSM 5265 / OCM 4 / BT)</name>
    <dbReference type="NCBI Taxonomy" id="309798"/>
    <lineage>
        <taxon>Bacteria</taxon>
        <taxon>Pseudomonadati</taxon>
        <taxon>Coprothermobacterota</taxon>
        <taxon>Coprothermobacteria</taxon>
        <taxon>Coprothermobacterales</taxon>
        <taxon>Coprothermobacteraceae</taxon>
        <taxon>Coprothermobacter</taxon>
    </lineage>
</organism>
<evidence type="ECO:0000256" key="1">
    <source>
        <dbReference type="ARBA" id="ARBA00004141"/>
    </source>
</evidence>
<dbReference type="GO" id="GO:0043190">
    <property type="term" value="C:ATP-binding cassette (ABC) transporter complex"/>
    <property type="evidence" value="ECO:0007669"/>
    <property type="project" value="InterPro"/>
</dbReference>
<dbReference type="AlphaFoldDB" id="B5Y7G7"/>
<sequence>MLSFDFVQRALLEIMLLSVGLGLLTILVNLRDLGVLGTGIGHAAFTGGVIGILLGAPWLWTILTGMLVALLSQRIEGKRVSSANSVIVAFTFILAFGLILSYFVPGQVSTVMGLLFGSMLGVDSFDIMLTSVATLLLVVFFVRHYWEILSTTFDEEYSSVVGMPVKMLKIVISVLLAFYITVTIRAVGTLMMEALLVIPGAVALQLTDSYHTSWKISMVLIAVSGVASLILAFYWNLPVSPLMVVILSLSFLVARFVFPQK</sequence>
<evidence type="ECO:0000256" key="3">
    <source>
        <dbReference type="ARBA" id="ARBA00022692"/>
    </source>
</evidence>
<feature type="transmembrane region" description="Helical" evidence="7">
    <location>
        <begin position="124"/>
        <end position="146"/>
    </location>
</feature>
<dbReference type="GO" id="GO:0010043">
    <property type="term" value="P:response to zinc ion"/>
    <property type="evidence" value="ECO:0007669"/>
    <property type="project" value="TreeGrafter"/>
</dbReference>
<keyword evidence="4 7" id="KW-1133">Transmembrane helix</keyword>
<proteinExistence type="inferred from homology"/>
<dbReference type="KEGG" id="cpo:COPRO5265_0347"/>
<evidence type="ECO:0000256" key="7">
    <source>
        <dbReference type="SAM" id="Phobius"/>
    </source>
</evidence>
<dbReference type="STRING" id="309798.COPRO5265_0347"/>
<dbReference type="PANTHER" id="PTHR30477">
    <property type="entry name" value="ABC-TRANSPORTER METAL-BINDING PROTEIN"/>
    <property type="match status" value="1"/>
</dbReference>
<evidence type="ECO:0000256" key="6">
    <source>
        <dbReference type="RuleBase" id="RU003943"/>
    </source>
</evidence>
<reference evidence="9" key="1">
    <citation type="submission" date="2008-08" db="EMBL/GenBank/DDBJ databases">
        <title>The complete genome sequence of Coprothermobacter proteolyticus strain ATCC 5245 / DSM 5265 / BT.</title>
        <authorList>
            <person name="Dodson R.J."/>
            <person name="Durkin A.S."/>
            <person name="Wu M."/>
            <person name="Eisen J."/>
            <person name="Sutton G."/>
        </authorList>
    </citation>
    <scope>NUCLEOTIDE SEQUENCE [LARGE SCALE GENOMIC DNA]</scope>
    <source>
        <strain evidence="9">ATCC 35245 / DSM 5265 / OCM 4 / BT</strain>
    </source>
</reference>
<dbReference type="InterPro" id="IPR037294">
    <property type="entry name" value="ABC_BtuC-like"/>
</dbReference>
<feature type="transmembrane region" description="Helical" evidence="7">
    <location>
        <begin position="50"/>
        <end position="71"/>
    </location>
</feature>
<name>B5Y7G7_COPPD</name>
<evidence type="ECO:0000256" key="4">
    <source>
        <dbReference type="ARBA" id="ARBA00022989"/>
    </source>
</evidence>
<feature type="transmembrane region" description="Helical" evidence="7">
    <location>
        <begin position="12"/>
        <end position="30"/>
    </location>
</feature>
<evidence type="ECO:0000256" key="5">
    <source>
        <dbReference type="ARBA" id="ARBA00023136"/>
    </source>
</evidence>
<dbReference type="Pfam" id="PF00950">
    <property type="entry name" value="ABC-3"/>
    <property type="match status" value="1"/>
</dbReference>
<dbReference type="OrthoDB" id="9798540at2"/>
<dbReference type="PANTHER" id="PTHR30477:SF0">
    <property type="entry name" value="METAL TRANSPORT SYSTEM MEMBRANE PROTEIN TM_0125-RELATED"/>
    <property type="match status" value="1"/>
</dbReference>
<comment type="subcellular location">
    <subcellularLocation>
        <location evidence="6">Cell membrane</location>
        <topology evidence="6">Multi-pass membrane protein</topology>
    </subcellularLocation>
    <subcellularLocation>
        <location evidence="1">Membrane</location>
        <topology evidence="1">Multi-pass membrane protein</topology>
    </subcellularLocation>
</comment>
<comment type="similarity">
    <text evidence="2 6">Belongs to the ABC-3 integral membrane protein family.</text>
</comment>
<keyword evidence="3 6" id="KW-0812">Transmembrane</keyword>
<keyword evidence="6" id="KW-0813">Transport</keyword>
<protein>
    <submittedName>
        <fullName evidence="8">ABC-type Mn2+/Zn2+ transport system, permease component, putative</fullName>
    </submittedName>
</protein>
<dbReference type="eggNOG" id="COG1108">
    <property type="taxonomic scope" value="Bacteria"/>
</dbReference>
<dbReference type="Proteomes" id="UP000001732">
    <property type="component" value="Chromosome"/>
</dbReference>
<evidence type="ECO:0000313" key="8">
    <source>
        <dbReference type="EMBL" id="ACI17086.1"/>
    </source>
</evidence>
<dbReference type="EMBL" id="CP001145">
    <property type="protein sequence ID" value="ACI17086.1"/>
    <property type="molecule type" value="Genomic_DNA"/>
</dbReference>
<dbReference type="GO" id="GO:0055085">
    <property type="term" value="P:transmembrane transport"/>
    <property type="evidence" value="ECO:0007669"/>
    <property type="project" value="InterPro"/>
</dbReference>